<dbReference type="SMART" id="SM00342">
    <property type="entry name" value="HTH_ARAC"/>
    <property type="match status" value="1"/>
</dbReference>
<proteinExistence type="predicted"/>
<sequence length="336" mass="37608">MPNPLTAHATGHTASLAYLRGLLDYVQTRGLTLEQLLEGRQIDLEDRDARLAESECAALFDRAAALLNDDALGLHAGEQIRPGHYGALGYVAMNCATLGEALSGLRRYHALVLDIGPMEQTMENGQLCLSWNPDVEHPYRQMAEYNLAGLVTFSRWISGRRNNPLRIDFTYAAPKDLTEHERVLGCPLRFSQDRYRLLMSVDWLAQPLIQPDASMRKMMEQLAERQMQSLTRGDAIADARAAIARQLGEGDVELTTIAKQLNLSSRTLQRKLQDTNLSFTQLVDDVRRELAERYLADATLDLVDIAFLLGYSEQSAFTRAYKRWTGRAPAATRGGK</sequence>
<dbReference type="GO" id="GO:0003700">
    <property type="term" value="F:DNA-binding transcription factor activity"/>
    <property type="evidence" value="ECO:0007669"/>
    <property type="project" value="InterPro"/>
</dbReference>
<dbReference type="OrthoDB" id="5740883at2"/>
<dbReference type="GO" id="GO:0005829">
    <property type="term" value="C:cytosol"/>
    <property type="evidence" value="ECO:0007669"/>
    <property type="project" value="TreeGrafter"/>
</dbReference>
<keyword evidence="6" id="KW-1185">Reference proteome</keyword>
<keyword evidence="3" id="KW-0804">Transcription</keyword>
<dbReference type="RefSeq" id="WP_107940305.1">
    <property type="nucleotide sequence ID" value="NZ_QANS01000003.1"/>
</dbReference>
<dbReference type="GO" id="GO:0000976">
    <property type="term" value="F:transcription cis-regulatory region binding"/>
    <property type="evidence" value="ECO:0007669"/>
    <property type="project" value="TreeGrafter"/>
</dbReference>
<gene>
    <name evidence="5" type="ORF">CJD38_10670</name>
</gene>
<dbReference type="Pfam" id="PF12833">
    <property type="entry name" value="HTH_18"/>
    <property type="match status" value="1"/>
</dbReference>
<feature type="domain" description="HTH araC/xylS-type" evidence="4">
    <location>
        <begin position="237"/>
        <end position="335"/>
    </location>
</feature>
<name>A0A2T5MGP7_9GAMM</name>
<dbReference type="PROSITE" id="PS01124">
    <property type="entry name" value="HTH_ARAC_FAMILY_2"/>
    <property type="match status" value="1"/>
</dbReference>
<dbReference type="InterPro" id="IPR018060">
    <property type="entry name" value="HTH_AraC"/>
</dbReference>
<dbReference type="Proteomes" id="UP000244248">
    <property type="component" value="Unassembled WGS sequence"/>
</dbReference>
<comment type="caution">
    <text evidence="5">The sequence shown here is derived from an EMBL/GenBank/DDBJ whole genome shotgun (WGS) entry which is preliminary data.</text>
</comment>
<dbReference type="Pfam" id="PF12625">
    <property type="entry name" value="Arabinose_bd"/>
    <property type="match status" value="1"/>
</dbReference>
<dbReference type="PANTHER" id="PTHR47894">
    <property type="entry name" value="HTH-TYPE TRANSCRIPTIONAL REGULATOR GADX"/>
    <property type="match status" value="1"/>
</dbReference>
<organism evidence="5 6">
    <name type="scientific">Stenotrophobium rhamnosiphilum</name>
    <dbReference type="NCBI Taxonomy" id="2029166"/>
    <lineage>
        <taxon>Bacteria</taxon>
        <taxon>Pseudomonadati</taxon>
        <taxon>Pseudomonadota</taxon>
        <taxon>Gammaproteobacteria</taxon>
        <taxon>Nevskiales</taxon>
        <taxon>Nevskiaceae</taxon>
        <taxon>Stenotrophobium</taxon>
    </lineage>
</organism>
<evidence type="ECO:0000313" key="6">
    <source>
        <dbReference type="Proteomes" id="UP000244248"/>
    </source>
</evidence>
<protein>
    <submittedName>
        <fullName evidence="5">AraC family transcriptional regulator</fullName>
    </submittedName>
</protein>
<evidence type="ECO:0000256" key="2">
    <source>
        <dbReference type="ARBA" id="ARBA00023125"/>
    </source>
</evidence>
<dbReference type="SUPFAM" id="SSF46689">
    <property type="entry name" value="Homeodomain-like"/>
    <property type="match status" value="1"/>
</dbReference>
<reference evidence="5 6" key="1">
    <citation type="submission" date="2018-04" db="EMBL/GenBank/DDBJ databases">
        <title>Novel species isolated from glacier.</title>
        <authorList>
            <person name="Liu Q."/>
            <person name="Xin Y.-H."/>
        </authorList>
    </citation>
    <scope>NUCLEOTIDE SEQUENCE [LARGE SCALE GENOMIC DNA]</scope>
    <source>
        <strain evidence="5 6">GT1R17</strain>
    </source>
</reference>
<evidence type="ECO:0000256" key="3">
    <source>
        <dbReference type="ARBA" id="ARBA00023163"/>
    </source>
</evidence>
<dbReference type="Gene3D" id="1.10.10.60">
    <property type="entry name" value="Homeodomain-like"/>
    <property type="match status" value="1"/>
</dbReference>
<evidence type="ECO:0000259" key="4">
    <source>
        <dbReference type="PROSITE" id="PS01124"/>
    </source>
</evidence>
<dbReference type="InterPro" id="IPR032687">
    <property type="entry name" value="AraC-type_N"/>
</dbReference>
<evidence type="ECO:0000313" key="5">
    <source>
        <dbReference type="EMBL" id="PTU31752.1"/>
    </source>
</evidence>
<dbReference type="InterPro" id="IPR009057">
    <property type="entry name" value="Homeodomain-like_sf"/>
</dbReference>
<dbReference type="PANTHER" id="PTHR47894:SF1">
    <property type="entry name" value="HTH-TYPE TRANSCRIPTIONAL REGULATOR VQSM"/>
    <property type="match status" value="1"/>
</dbReference>
<evidence type="ECO:0000256" key="1">
    <source>
        <dbReference type="ARBA" id="ARBA00023015"/>
    </source>
</evidence>
<accession>A0A2T5MGP7</accession>
<dbReference type="AlphaFoldDB" id="A0A2T5MGP7"/>
<keyword evidence="2" id="KW-0238">DNA-binding</keyword>
<keyword evidence="1" id="KW-0805">Transcription regulation</keyword>
<dbReference type="EMBL" id="QANS01000003">
    <property type="protein sequence ID" value="PTU31752.1"/>
    <property type="molecule type" value="Genomic_DNA"/>
</dbReference>